<feature type="region of interest" description="Disordered" evidence="1">
    <location>
        <begin position="517"/>
        <end position="697"/>
    </location>
</feature>
<feature type="compositionally biased region" description="Polar residues" evidence="1">
    <location>
        <begin position="664"/>
        <end position="679"/>
    </location>
</feature>
<dbReference type="InterPro" id="IPR016024">
    <property type="entry name" value="ARM-type_fold"/>
</dbReference>
<feature type="compositionally biased region" description="Polar residues" evidence="1">
    <location>
        <begin position="234"/>
        <end position="244"/>
    </location>
</feature>
<proteinExistence type="predicted"/>
<name>A0A5E8C2F2_9ASCO</name>
<dbReference type="Proteomes" id="UP000398389">
    <property type="component" value="Unassembled WGS sequence"/>
</dbReference>
<evidence type="ECO:0000313" key="3">
    <source>
        <dbReference type="Proteomes" id="UP000398389"/>
    </source>
</evidence>
<gene>
    <name evidence="2" type="ORF">SAPINGB_P004530</name>
</gene>
<feature type="compositionally biased region" description="Low complexity" evidence="1">
    <location>
        <begin position="320"/>
        <end position="334"/>
    </location>
</feature>
<dbReference type="SUPFAM" id="SSF48371">
    <property type="entry name" value="ARM repeat"/>
    <property type="match status" value="1"/>
</dbReference>
<feature type="compositionally biased region" description="Polar residues" evidence="1">
    <location>
        <begin position="517"/>
        <end position="528"/>
    </location>
</feature>
<feature type="region of interest" description="Disordered" evidence="1">
    <location>
        <begin position="234"/>
        <end position="410"/>
    </location>
</feature>
<protein>
    <submittedName>
        <fullName evidence="2">Uncharacterized protein</fullName>
    </submittedName>
</protein>
<sequence length="856" mass="97771">MSNSIVGAPAPPPIRSCIRKIPPEEGRVLLSLLVSTRNSNGRKCNIDFAWRSAVIHWNRWLISRSLPPDGTVEFAQRFFNEQSEIFSRYLSTSLPTTFPYRRIFCEIMEIKHSVMYLFSLDEGIELLNIIKRNLYVVDNRRNYLWPNIVAEFRDKMMALGRGPNYVTKAKIKHYFSGNYKRYRTYLSTGRPRYFPDEFKELFGEIFYNITLPETRRIVHKNKQYLAAQKRQLTIEGQMTSTTENSNDEDEEDDGDEEEEEAEEADDDDDDDDYEEEEEENMRDSRALIPINASRNNTHHNTRQTRLRLLCSASASTQPQHSTDSNHLSASSSSHVIMRQETSQHSHRHPRASHALIQQQQKQQQPEPPQKLRERRRRQLESPPLSATSNTRATRRHQPQQERQEQMHHHKPYQQLDNVQEQQSGQLLLKYGNEKQSKYRRRPLDDDEIVLVAESVVPDTTDEGTIYGNGVGNEEYSNSMVPIIISSSSPEPQCHSEDDREEEREDMVNRLLEANGSEYENAQQHQNGGYQDRTFKYPEPVRLPDPSRYVQQETRQLRNHQAKQNSQKNPRNKSCIVVLKIPPTAFQRNPPSDHQHHLLPPPSQSAADIPDYGDHGQSPGYHQLPYTPQTSEGMPDLRSSSGTSKSNGNRSSNSAVINGHINHANPLNTNLDRYTDSMQRPLTPESSPPRAPHDHNPHHNMQVVVLSDDNDEDNVPNNTRGPAHPLLEYAKLHESCEAEDPHQDSQSYEQGVLSACFGPDNNGFDPTGTAGLRMGPGVGPRMEPGAGGDTGSVYASRVFTSVLREYAPQERFALCSELVYKPYSANLHRTLQLVGQDADLIREVLNLVLFNMNYNGG</sequence>
<feature type="compositionally biased region" description="Basic residues" evidence="1">
    <location>
        <begin position="296"/>
        <end position="305"/>
    </location>
</feature>
<dbReference type="EMBL" id="CABVLU010000003">
    <property type="protein sequence ID" value="VVT55305.1"/>
    <property type="molecule type" value="Genomic_DNA"/>
</dbReference>
<organism evidence="2 3">
    <name type="scientific">Magnusiomyces paraingens</name>
    <dbReference type="NCBI Taxonomy" id="2606893"/>
    <lineage>
        <taxon>Eukaryota</taxon>
        <taxon>Fungi</taxon>
        <taxon>Dikarya</taxon>
        <taxon>Ascomycota</taxon>
        <taxon>Saccharomycotina</taxon>
        <taxon>Dipodascomycetes</taxon>
        <taxon>Dipodascales</taxon>
        <taxon>Dipodascaceae</taxon>
        <taxon>Magnusiomyces</taxon>
    </lineage>
</organism>
<keyword evidence="3" id="KW-1185">Reference proteome</keyword>
<dbReference type="AlphaFoldDB" id="A0A5E8C2F2"/>
<feature type="region of interest" description="Disordered" evidence="1">
    <location>
        <begin position="485"/>
        <end position="505"/>
    </location>
</feature>
<reference evidence="2 3" key="1">
    <citation type="submission" date="2019-09" db="EMBL/GenBank/DDBJ databases">
        <authorList>
            <person name="Brejova B."/>
        </authorList>
    </citation>
    <scope>NUCLEOTIDE SEQUENCE [LARGE SCALE GENOMIC DNA]</scope>
</reference>
<dbReference type="GeneID" id="43583345"/>
<dbReference type="RefSeq" id="XP_031855136.1">
    <property type="nucleotide sequence ID" value="XM_031999245.1"/>
</dbReference>
<evidence type="ECO:0000256" key="1">
    <source>
        <dbReference type="SAM" id="MobiDB-lite"/>
    </source>
</evidence>
<feature type="compositionally biased region" description="Polar residues" evidence="1">
    <location>
        <begin position="625"/>
        <end position="655"/>
    </location>
</feature>
<accession>A0A5E8C2F2</accession>
<evidence type="ECO:0000313" key="2">
    <source>
        <dbReference type="EMBL" id="VVT55305.1"/>
    </source>
</evidence>
<feature type="compositionally biased region" description="Acidic residues" evidence="1">
    <location>
        <begin position="245"/>
        <end position="280"/>
    </location>
</feature>